<organism evidence="1 2">
    <name type="scientific">Saccharomyces cerevisiae (strain AWRI1631)</name>
    <name type="common">Baker's yeast</name>
    <dbReference type="NCBI Taxonomy" id="545124"/>
    <lineage>
        <taxon>Eukaryota</taxon>
        <taxon>Fungi</taxon>
        <taxon>Dikarya</taxon>
        <taxon>Ascomycota</taxon>
        <taxon>Saccharomycotina</taxon>
        <taxon>Saccharomycetes</taxon>
        <taxon>Saccharomycetales</taxon>
        <taxon>Saccharomycetaceae</taxon>
        <taxon>Saccharomyces</taxon>
    </lineage>
</organism>
<accession>B5VTD0</accession>
<proteinExistence type="predicted"/>
<name>B5VTD0_YEAS6</name>
<reference evidence="1 2" key="1">
    <citation type="journal article" date="2008" name="FEMS Yeast Res.">
        <title>Comparative genome analysis of a Saccharomyces cerevisiae wine strain.</title>
        <authorList>
            <person name="Borneman A.R."/>
            <person name="Forgan A.H."/>
            <person name="Pretorius I.S."/>
            <person name="Chambers P.J."/>
        </authorList>
    </citation>
    <scope>NUCLEOTIDE SEQUENCE [LARGE SCALE GENOMIC DNA]</scope>
    <source>
        <strain evidence="1 2">AWRI1631</strain>
    </source>
</reference>
<sequence>MKEKKKEVKPGNEPITISPLSVCSWFCLLCSDQDQK</sequence>
<dbReference type="EMBL" id="ABSV01002365">
    <property type="protein sequence ID" value="EDZ68813.1"/>
    <property type="molecule type" value="Genomic_DNA"/>
</dbReference>
<protein>
    <submittedName>
        <fullName evidence="1">Uncharacterized protein</fullName>
    </submittedName>
</protein>
<dbReference type="Proteomes" id="UP000008988">
    <property type="component" value="Unassembled WGS sequence"/>
</dbReference>
<comment type="caution">
    <text evidence="1">The sequence shown here is derived from an EMBL/GenBank/DDBJ whole genome shotgun (WGS) entry which is preliminary data.</text>
</comment>
<evidence type="ECO:0000313" key="1">
    <source>
        <dbReference type="EMBL" id="EDZ68813.1"/>
    </source>
</evidence>
<gene>
    <name evidence="1" type="ORF">AWRI1631_162350</name>
</gene>
<evidence type="ECO:0000313" key="2">
    <source>
        <dbReference type="Proteomes" id="UP000008988"/>
    </source>
</evidence>
<dbReference type="AlphaFoldDB" id="B5VTD0"/>